<keyword evidence="1" id="KW-0812">Transmembrane</keyword>
<keyword evidence="1" id="KW-1133">Transmembrane helix</keyword>
<feature type="transmembrane region" description="Helical" evidence="1">
    <location>
        <begin position="160"/>
        <end position="177"/>
    </location>
</feature>
<evidence type="ECO:0000313" key="2">
    <source>
        <dbReference type="EMBL" id="TDF97236.1"/>
    </source>
</evidence>
<dbReference type="OrthoDB" id="2603868at2"/>
<accession>A0A4R5KNU1</accession>
<dbReference type="Proteomes" id="UP000295636">
    <property type="component" value="Unassembled WGS sequence"/>
</dbReference>
<comment type="caution">
    <text evidence="2">The sequence shown here is derived from an EMBL/GenBank/DDBJ whole genome shotgun (WGS) entry which is preliminary data.</text>
</comment>
<dbReference type="EMBL" id="SMRT01000006">
    <property type="protein sequence ID" value="TDF97236.1"/>
    <property type="molecule type" value="Genomic_DNA"/>
</dbReference>
<keyword evidence="3" id="KW-1185">Reference proteome</keyword>
<reference evidence="2 3" key="1">
    <citation type="submission" date="2019-03" db="EMBL/GenBank/DDBJ databases">
        <title>This is whole genome sequence of Paenibacillus sp MS74 strain.</title>
        <authorList>
            <person name="Trinh H.N."/>
        </authorList>
    </citation>
    <scope>NUCLEOTIDE SEQUENCE [LARGE SCALE GENOMIC DNA]</scope>
    <source>
        <strain evidence="2 3">MS74</strain>
    </source>
</reference>
<protein>
    <recommendedName>
        <fullName evidence="4">DUF2157 domain-containing protein</fullName>
    </recommendedName>
</protein>
<feature type="transmembrane region" description="Helical" evidence="1">
    <location>
        <begin position="88"/>
        <end position="105"/>
    </location>
</feature>
<evidence type="ECO:0008006" key="4">
    <source>
        <dbReference type="Google" id="ProtNLM"/>
    </source>
</evidence>
<evidence type="ECO:0000256" key="1">
    <source>
        <dbReference type="SAM" id="Phobius"/>
    </source>
</evidence>
<evidence type="ECO:0000313" key="3">
    <source>
        <dbReference type="Proteomes" id="UP000295636"/>
    </source>
</evidence>
<sequence length="192" mass="21253">MKAGQVSGQELVQRHDHIGWGLPYIVFLYIWGTQWVLSSCIGFFGQWQDVGLWQQLTTWIACAASLAALAGSFRTGRWQRLADQGGKAALPLLMIVGAVSVLQYVQAVDPFFAPLLRSYVLAVAYALFAMWLGKPLIYMSLWLFLLTTVVAVWYLGFASLLLGGFGGLSMIALAWMIRRWNSKSDDQGGVAK</sequence>
<feature type="transmembrane region" description="Helical" evidence="1">
    <location>
        <begin position="56"/>
        <end position="76"/>
    </location>
</feature>
<keyword evidence="1" id="KW-0472">Membrane</keyword>
<dbReference type="AlphaFoldDB" id="A0A4R5KNU1"/>
<name>A0A4R5KNU1_9BACL</name>
<feature type="transmembrane region" description="Helical" evidence="1">
    <location>
        <begin position="21"/>
        <end position="44"/>
    </location>
</feature>
<dbReference type="RefSeq" id="WP_133229608.1">
    <property type="nucleotide sequence ID" value="NZ_SMRT01000006.1"/>
</dbReference>
<organism evidence="2 3">
    <name type="scientific">Paenibacillus piri</name>
    <dbReference type="NCBI Taxonomy" id="2547395"/>
    <lineage>
        <taxon>Bacteria</taxon>
        <taxon>Bacillati</taxon>
        <taxon>Bacillota</taxon>
        <taxon>Bacilli</taxon>
        <taxon>Bacillales</taxon>
        <taxon>Paenibacillaceae</taxon>
        <taxon>Paenibacillus</taxon>
    </lineage>
</organism>
<gene>
    <name evidence="2" type="ORF">E1757_15540</name>
</gene>
<proteinExistence type="predicted"/>